<dbReference type="Proteomes" id="UP000013378">
    <property type="component" value="Unassembled WGS sequence"/>
</dbReference>
<evidence type="ECO:0000256" key="7">
    <source>
        <dbReference type="SAM" id="Phobius"/>
    </source>
</evidence>
<keyword evidence="6 7" id="KW-0472">Membrane</keyword>
<keyword evidence="9" id="KW-1185">Reference proteome</keyword>
<organism evidence="8 9">
    <name type="scientific">Caldisalinibacter kiritimatiensis</name>
    <dbReference type="NCBI Taxonomy" id="1304284"/>
    <lineage>
        <taxon>Bacteria</taxon>
        <taxon>Bacillati</taxon>
        <taxon>Bacillota</taxon>
        <taxon>Tissierellia</taxon>
        <taxon>Tissierellales</taxon>
        <taxon>Thermohalobacteraceae</taxon>
        <taxon>Caldisalinibacter</taxon>
    </lineage>
</organism>
<keyword evidence="2" id="KW-0813">Transport</keyword>
<dbReference type="InterPro" id="IPR010290">
    <property type="entry name" value="TM_effector"/>
</dbReference>
<evidence type="ECO:0000313" key="9">
    <source>
        <dbReference type="Proteomes" id="UP000013378"/>
    </source>
</evidence>
<dbReference type="SUPFAM" id="SSF103473">
    <property type="entry name" value="MFS general substrate transporter"/>
    <property type="match status" value="1"/>
</dbReference>
<dbReference type="InterPro" id="IPR036259">
    <property type="entry name" value="MFS_trans_sf"/>
</dbReference>
<dbReference type="PATRIC" id="fig|1304284.3.peg.2186"/>
<sequence length="84" mass="9239">MGEHLADLKERLWTKDFFLLWQGQLVSALGDVVYSIALGFWVLKVTGSTALMGTLMAASVLPRVIISPFAGVFVDRSDRKKVLG</sequence>
<dbReference type="OrthoDB" id="9775268at2"/>
<dbReference type="Gene3D" id="1.20.1250.20">
    <property type="entry name" value="MFS general substrate transporter like domains"/>
    <property type="match status" value="1"/>
</dbReference>
<protein>
    <submittedName>
        <fullName evidence="8">Permease, putative</fullName>
    </submittedName>
</protein>
<feature type="transmembrane region" description="Helical" evidence="7">
    <location>
        <begin position="49"/>
        <end position="74"/>
    </location>
</feature>
<dbReference type="eggNOG" id="COG2814">
    <property type="taxonomic scope" value="Bacteria"/>
</dbReference>
<evidence type="ECO:0000256" key="1">
    <source>
        <dbReference type="ARBA" id="ARBA00004651"/>
    </source>
</evidence>
<evidence type="ECO:0000256" key="4">
    <source>
        <dbReference type="ARBA" id="ARBA00022692"/>
    </source>
</evidence>
<feature type="transmembrane region" description="Helical" evidence="7">
    <location>
        <begin position="18"/>
        <end position="43"/>
    </location>
</feature>
<reference evidence="8 9" key="1">
    <citation type="journal article" date="2015" name="Geomicrobiol. J.">
        <title>Caldisalinibacter kiritimatiensis gen. nov., sp. nov., a moderately thermohalophilic thiosulfate-reducing bacterium from a hypersaline microbial mat.</title>
        <authorList>
            <person name="Ben Hania W."/>
            <person name="Joseph M."/>
            <person name="Fiebig A."/>
            <person name="Bunk B."/>
            <person name="Klenk H.-P."/>
            <person name="Fardeau M.-L."/>
            <person name="Spring S."/>
        </authorList>
    </citation>
    <scope>NUCLEOTIDE SEQUENCE [LARGE SCALE GENOMIC DNA]</scope>
    <source>
        <strain evidence="8 9">L21-TH-D2</strain>
    </source>
</reference>
<evidence type="ECO:0000313" key="8">
    <source>
        <dbReference type="EMBL" id="EOC99754.1"/>
    </source>
</evidence>
<keyword evidence="5 7" id="KW-1133">Transmembrane helix</keyword>
<dbReference type="PANTHER" id="PTHR23513:SF6">
    <property type="entry name" value="MAJOR FACILITATOR SUPERFAMILY ASSOCIATED DOMAIN-CONTAINING PROTEIN"/>
    <property type="match status" value="1"/>
</dbReference>
<evidence type="ECO:0000256" key="3">
    <source>
        <dbReference type="ARBA" id="ARBA00022475"/>
    </source>
</evidence>
<name>R1CBQ8_9FIRM</name>
<comment type="caution">
    <text evidence="8">The sequence shown here is derived from an EMBL/GenBank/DDBJ whole genome shotgun (WGS) entry which is preliminary data.</text>
</comment>
<keyword evidence="3" id="KW-1003">Cell membrane</keyword>
<dbReference type="EMBL" id="ARZA01000245">
    <property type="protein sequence ID" value="EOC99754.1"/>
    <property type="molecule type" value="Genomic_DNA"/>
</dbReference>
<dbReference type="Pfam" id="PF05977">
    <property type="entry name" value="MFS_3"/>
    <property type="match status" value="1"/>
</dbReference>
<keyword evidence="4 7" id="KW-0812">Transmembrane</keyword>
<dbReference type="GO" id="GO:0005886">
    <property type="term" value="C:plasma membrane"/>
    <property type="evidence" value="ECO:0007669"/>
    <property type="project" value="UniProtKB-SubCell"/>
</dbReference>
<accession>R1CBQ8</accession>
<evidence type="ECO:0000256" key="2">
    <source>
        <dbReference type="ARBA" id="ARBA00022448"/>
    </source>
</evidence>
<gene>
    <name evidence="8" type="ORF">L21TH_2232</name>
</gene>
<evidence type="ECO:0000256" key="6">
    <source>
        <dbReference type="ARBA" id="ARBA00023136"/>
    </source>
</evidence>
<dbReference type="RefSeq" id="WP_006316119.1">
    <property type="nucleotide sequence ID" value="NZ_ARZA01000245.1"/>
</dbReference>
<evidence type="ECO:0000256" key="5">
    <source>
        <dbReference type="ARBA" id="ARBA00022989"/>
    </source>
</evidence>
<proteinExistence type="predicted"/>
<dbReference type="PANTHER" id="PTHR23513">
    <property type="entry name" value="INTEGRAL MEMBRANE EFFLUX PROTEIN-RELATED"/>
    <property type="match status" value="1"/>
</dbReference>
<comment type="subcellular location">
    <subcellularLocation>
        <location evidence="1">Cell membrane</location>
        <topology evidence="1">Multi-pass membrane protein</topology>
    </subcellularLocation>
</comment>
<dbReference type="STRING" id="1304284.L21TH_2232"/>
<dbReference type="AlphaFoldDB" id="R1CBQ8"/>